<accession>A0A2N3QVJ3</accession>
<comment type="caution">
    <text evidence="1">The sequence shown here is derived from an EMBL/GenBank/DDBJ whole genome shotgun (WGS) entry which is preliminary data.</text>
</comment>
<organism evidence="1 2">
    <name type="scientific">Bifidobacterium pseudolongum subsp. globosum</name>
    <dbReference type="NCBI Taxonomy" id="1690"/>
    <lineage>
        <taxon>Bacteria</taxon>
        <taxon>Bacillati</taxon>
        <taxon>Actinomycetota</taxon>
        <taxon>Actinomycetes</taxon>
        <taxon>Bifidobacteriales</taxon>
        <taxon>Bifidobacteriaceae</taxon>
        <taxon>Bifidobacterium</taxon>
    </lineage>
</organism>
<dbReference type="RefSeq" id="WP_144445321.1">
    <property type="nucleotide sequence ID" value="NZ_PCHA01000014.1"/>
</dbReference>
<evidence type="ECO:0000313" key="1">
    <source>
        <dbReference type="EMBL" id="PKU96179.1"/>
    </source>
</evidence>
<evidence type="ECO:0000313" key="2">
    <source>
        <dbReference type="Proteomes" id="UP000233722"/>
    </source>
</evidence>
<sequence length="90" mass="10560">MAKIDDDIIYRFKNGWQHVYVYPNRIEIRTPRAATLWLTKKTETIYISKIRDVSRKPKYVRIHLGAASVRQINGKRKDIDALMDVINAAM</sequence>
<dbReference type="Proteomes" id="UP000233722">
    <property type="component" value="Unassembled WGS sequence"/>
</dbReference>
<reference evidence="1 2" key="1">
    <citation type="submission" date="2017-10" db="EMBL/GenBank/DDBJ databases">
        <title>Bifidobacterium genomics.</title>
        <authorList>
            <person name="Lugli G.A."/>
            <person name="Milani C."/>
            <person name="Mancabelli L."/>
        </authorList>
    </citation>
    <scope>NUCLEOTIDE SEQUENCE [LARGE SCALE GENOMIC DNA]</scope>
    <source>
        <strain evidence="1 2">1747B</strain>
    </source>
</reference>
<gene>
    <name evidence="1" type="ORF">CQR45_0301</name>
</gene>
<protein>
    <submittedName>
        <fullName evidence="1">Uncharacterized protein</fullName>
    </submittedName>
</protein>
<proteinExistence type="predicted"/>
<dbReference type="EMBL" id="PCHA01000014">
    <property type="protein sequence ID" value="PKU96179.1"/>
    <property type="molecule type" value="Genomic_DNA"/>
</dbReference>
<name>A0A2N3QVJ3_9BIFI</name>
<dbReference type="AlphaFoldDB" id="A0A2N3QVJ3"/>